<dbReference type="STRING" id="1867952.MTBPR1_120097"/>
<protein>
    <recommendedName>
        <fullName evidence="4">Tyr recombinase domain-containing protein</fullName>
    </recommendedName>
</protein>
<dbReference type="InterPro" id="IPR025166">
    <property type="entry name" value="Integrase_DNA_bind_dom"/>
</dbReference>
<dbReference type="PROSITE" id="PS51898">
    <property type="entry name" value="TYR_RECOMBINASE"/>
    <property type="match status" value="1"/>
</dbReference>
<dbReference type="RefSeq" id="WP_069186492.1">
    <property type="nucleotide sequence ID" value="NZ_FLYE01000004.1"/>
</dbReference>
<keyword evidence="6" id="KW-1185">Reference proteome</keyword>
<organism evidence="5 6">
    <name type="scientific">Candidatus Terasakiella magnetica</name>
    <dbReference type="NCBI Taxonomy" id="1867952"/>
    <lineage>
        <taxon>Bacteria</taxon>
        <taxon>Pseudomonadati</taxon>
        <taxon>Pseudomonadota</taxon>
        <taxon>Alphaproteobacteria</taxon>
        <taxon>Rhodospirillales</taxon>
        <taxon>Terasakiellaceae</taxon>
        <taxon>Terasakiella</taxon>
    </lineage>
</organism>
<dbReference type="InterPro" id="IPR011010">
    <property type="entry name" value="DNA_brk_join_enz"/>
</dbReference>
<evidence type="ECO:0000313" key="6">
    <source>
        <dbReference type="Proteomes" id="UP000231658"/>
    </source>
</evidence>
<reference evidence="5 6" key="1">
    <citation type="submission" date="2016-07" db="EMBL/GenBank/DDBJ databases">
        <authorList>
            <person name="Lefevre C.T."/>
        </authorList>
    </citation>
    <scope>NUCLEOTIDE SEQUENCE [LARGE SCALE GENOMIC DNA]</scope>
    <source>
        <strain evidence="5">PR1</strain>
    </source>
</reference>
<dbReference type="Pfam" id="PF00589">
    <property type="entry name" value="Phage_integrase"/>
    <property type="match status" value="1"/>
</dbReference>
<dbReference type="GO" id="GO:0003677">
    <property type="term" value="F:DNA binding"/>
    <property type="evidence" value="ECO:0007669"/>
    <property type="project" value="InterPro"/>
</dbReference>
<dbReference type="InterPro" id="IPR013762">
    <property type="entry name" value="Integrase-like_cat_sf"/>
</dbReference>
<dbReference type="AlphaFoldDB" id="A0A1C3REV5"/>
<dbReference type="Gene3D" id="3.30.160.390">
    <property type="entry name" value="Integrase, DNA-binding domain"/>
    <property type="match status" value="1"/>
</dbReference>
<dbReference type="SUPFAM" id="SSF56349">
    <property type="entry name" value="DNA breaking-rejoining enzymes"/>
    <property type="match status" value="1"/>
</dbReference>
<evidence type="ECO:0000256" key="1">
    <source>
        <dbReference type="ARBA" id="ARBA00008857"/>
    </source>
</evidence>
<evidence type="ECO:0000313" key="5">
    <source>
        <dbReference type="EMBL" id="SCA55791.1"/>
    </source>
</evidence>
<keyword evidence="3" id="KW-0233">DNA recombination</keyword>
<accession>A0A1C3REV5</accession>
<name>A0A1C3REV5_9PROT</name>
<dbReference type="InterPro" id="IPR002104">
    <property type="entry name" value="Integrase_catalytic"/>
</dbReference>
<dbReference type="InterPro" id="IPR050808">
    <property type="entry name" value="Phage_Integrase"/>
</dbReference>
<dbReference type="PANTHER" id="PTHR30629:SF2">
    <property type="entry name" value="PROPHAGE INTEGRASE INTS-RELATED"/>
    <property type="match status" value="1"/>
</dbReference>
<dbReference type="GO" id="GO:0006310">
    <property type="term" value="P:DNA recombination"/>
    <property type="evidence" value="ECO:0007669"/>
    <property type="project" value="UniProtKB-KW"/>
</dbReference>
<dbReference type="OrthoDB" id="9795573at2"/>
<dbReference type="GO" id="GO:0015074">
    <property type="term" value="P:DNA integration"/>
    <property type="evidence" value="ECO:0007669"/>
    <property type="project" value="UniProtKB-KW"/>
</dbReference>
<feature type="domain" description="Tyr recombinase" evidence="4">
    <location>
        <begin position="239"/>
        <end position="427"/>
    </location>
</feature>
<keyword evidence="2" id="KW-0229">DNA integration</keyword>
<gene>
    <name evidence="5" type="ORF">MTBPR1_120097</name>
</gene>
<dbReference type="PANTHER" id="PTHR30629">
    <property type="entry name" value="PROPHAGE INTEGRASE"/>
    <property type="match status" value="1"/>
</dbReference>
<proteinExistence type="inferred from homology"/>
<dbReference type="Pfam" id="PF13356">
    <property type="entry name" value="Arm-DNA-bind_3"/>
    <property type="match status" value="1"/>
</dbReference>
<dbReference type="Gene3D" id="1.10.443.10">
    <property type="entry name" value="Intergrase catalytic core"/>
    <property type="match status" value="1"/>
</dbReference>
<evidence type="ECO:0000259" key="4">
    <source>
        <dbReference type="PROSITE" id="PS51898"/>
    </source>
</evidence>
<dbReference type="Proteomes" id="UP000231658">
    <property type="component" value="Unassembled WGS sequence"/>
</dbReference>
<evidence type="ECO:0000256" key="2">
    <source>
        <dbReference type="ARBA" id="ARBA00022908"/>
    </source>
</evidence>
<comment type="similarity">
    <text evidence="1">Belongs to the 'phage' integrase family.</text>
</comment>
<dbReference type="EMBL" id="FLYE01000004">
    <property type="protein sequence ID" value="SCA55791.1"/>
    <property type="molecule type" value="Genomic_DNA"/>
</dbReference>
<evidence type="ECO:0000256" key="3">
    <source>
        <dbReference type="ARBA" id="ARBA00023172"/>
    </source>
</evidence>
<sequence length="451" mass="53179">MGTPFARKVLTDRMCVRTKPAKKDVLLWDANVPGLLLKISTSDYRSWSIQYVSPVTNTTRRYTFAQYGQLDVDAARETAQTYQARIRLEQYDPLEERRRGRDMVTLHDLLWEYHDKKLRFSRNPDAQSDFSYTIGKWFGDESPLPEKHRIDRMQLNALRKSDFTKMWRWVSYQCDENDQPIDEDGTLLKKGTPLLKRFPSAADKLVRFASAAWTWAIDGEEMDIPGKPFISYDYHPQEQQETHLSIPEYKKLWDELERELKWGRCGPSTCYVIMFIMLTGQRKREAMRAEKNDIRWDLGFIMSREKGRDNKPKKIFITPTLEWLLKRILNEKNVQRSQYLFPQTRNHLQPIADMNTQLKNLAKRAGIYDADDFSPHDLRRSWATMAADEVDYKDENISKALGHTMVTTTKRHYIVRKDKKKFKTAFFIMESIARWCGVNQLPDDANLHVVK</sequence>
<dbReference type="InterPro" id="IPR038488">
    <property type="entry name" value="Integrase_DNA-bd_sf"/>
</dbReference>